<gene>
    <name evidence="2" type="ORF">D5R81_16070</name>
</gene>
<organism evidence="2 3">
    <name type="scientific">Parashewanella spongiae</name>
    <dbReference type="NCBI Taxonomy" id="342950"/>
    <lineage>
        <taxon>Bacteria</taxon>
        <taxon>Pseudomonadati</taxon>
        <taxon>Pseudomonadota</taxon>
        <taxon>Gammaproteobacteria</taxon>
        <taxon>Alteromonadales</taxon>
        <taxon>Shewanellaceae</taxon>
        <taxon>Parashewanella</taxon>
    </lineage>
</organism>
<dbReference type="SUPFAM" id="SSF52833">
    <property type="entry name" value="Thioredoxin-like"/>
    <property type="match status" value="1"/>
</dbReference>
<dbReference type="Gene3D" id="3.40.30.10">
    <property type="entry name" value="Glutaredoxin"/>
    <property type="match status" value="1"/>
</dbReference>
<name>A0A3A6TF31_9GAMM</name>
<dbReference type="OrthoDB" id="6398367at2"/>
<evidence type="ECO:0000313" key="2">
    <source>
        <dbReference type="EMBL" id="RJY07346.1"/>
    </source>
</evidence>
<feature type="domain" description="Thioredoxin" evidence="1">
    <location>
        <begin position="6"/>
        <end position="132"/>
    </location>
</feature>
<dbReference type="CDD" id="cd02947">
    <property type="entry name" value="TRX_family"/>
    <property type="match status" value="1"/>
</dbReference>
<comment type="caution">
    <text evidence="2">The sequence shown here is derived from an EMBL/GenBank/DDBJ whole genome shotgun (WGS) entry which is preliminary data.</text>
</comment>
<dbReference type="InterPro" id="IPR013766">
    <property type="entry name" value="Thioredoxin_domain"/>
</dbReference>
<dbReference type="InterPro" id="IPR036249">
    <property type="entry name" value="Thioredoxin-like_sf"/>
</dbReference>
<proteinExistence type="predicted"/>
<dbReference type="AlphaFoldDB" id="A0A3A6TF31"/>
<keyword evidence="3" id="KW-1185">Reference proteome</keyword>
<dbReference type="Pfam" id="PF14595">
    <property type="entry name" value="Thioredoxin_9"/>
    <property type="match status" value="1"/>
</dbReference>
<evidence type="ECO:0000259" key="1">
    <source>
        <dbReference type="PROSITE" id="PS51352"/>
    </source>
</evidence>
<protein>
    <submittedName>
        <fullName evidence="2">Thioredoxin</fullName>
    </submittedName>
</protein>
<sequence length="132" mass="14913">MLTGALNLTELLAELAKFPDFDGNYQVNLSVIEPLKQIQTPTEIVVIIGTWCPDCHRDIPRFNAIINAIGNANIQVKYFGVDKQKVDVQGLAAQYEFSRLPTYIVKQQDSEIGRIIERPELTLEEDLVKLLN</sequence>
<reference evidence="2 3" key="1">
    <citation type="submission" date="2018-09" db="EMBL/GenBank/DDBJ databases">
        <title>Phylogeny of the Shewanellaceae, and recommendation for two new genera, Pseudoshewanella and Parashewanella.</title>
        <authorList>
            <person name="Wang G."/>
        </authorList>
    </citation>
    <scope>NUCLEOTIDE SEQUENCE [LARGE SCALE GENOMIC DNA]</scope>
    <source>
        <strain evidence="2 3">KCTC 22492</strain>
    </source>
</reference>
<dbReference type="RefSeq" id="WP_121854642.1">
    <property type="nucleotide sequence ID" value="NZ_CP037952.1"/>
</dbReference>
<dbReference type="PROSITE" id="PS51352">
    <property type="entry name" value="THIOREDOXIN_2"/>
    <property type="match status" value="1"/>
</dbReference>
<dbReference type="Proteomes" id="UP000273022">
    <property type="component" value="Unassembled WGS sequence"/>
</dbReference>
<evidence type="ECO:0000313" key="3">
    <source>
        <dbReference type="Proteomes" id="UP000273022"/>
    </source>
</evidence>
<dbReference type="EMBL" id="QYYH01000125">
    <property type="protein sequence ID" value="RJY07346.1"/>
    <property type="molecule type" value="Genomic_DNA"/>
</dbReference>
<accession>A0A3A6TF31</accession>